<reference evidence="3 4" key="1">
    <citation type="submission" date="2016-10" db="EMBL/GenBank/DDBJ databases">
        <authorList>
            <person name="de Groot N.N."/>
        </authorList>
    </citation>
    <scope>NUCLEOTIDE SEQUENCE [LARGE SCALE GENOMIC DNA]</scope>
    <source>
        <strain evidence="3 4">ATCC 700224</strain>
    </source>
</reference>
<dbReference type="EMBL" id="FNAP01000015">
    <property type="protein sequence ID" value="SDE89346.1"/>
    <property type="molecule type" value="Genomic_DNA"/>
</dbReference>
<dbReference type="STRING" id="69960.SAMN05421720_11517"/>
<dbReference type="GO" id="GO:0009269">
    <property type="term" value="P:response to desiccation"/>
    <property type="evidence" value="ECO:0007669"/>
    <property type="project" value="InterPro"/>
</dbReference>
<dbReference type="SUPFAM" id="SSF117070">
    <property type="entry name" value="LEA14-like"/>
    <property type="match status" value="1"/>
</dbReference>
<evidence type="ECO:0000256" key="1">
    <source>
        <dbReference type="SAM" id="SignalP"/>
    </source>
</evidence>
<dbReference type="AlphaFoldDB" id="A0A1G7GML2"/>
<dbReference type="Gene3D" id="2.60.40.1820">
    <property type="match status" value="1"/>
</dbReference>
<organism evidence="3 4">
    <name type="scientific">Rhodospira trueperi</name>
    <dbReference type="NCBI Taxonomy" id="69960"/>
    <lineage>
        <taxon>Bacteria</taxon>
        <taxon>Pseudomonadati</taxon>
        <taxon>Pseudomonadota</taxon>
        <taxon>Alphaproteobacteria</taxon>
        <taxon>Rhodospirillales</taxon>
        <taxon>Rhodospirillaceae</taxon>
        <taxon>Rhodospira</taxon>
    </lineage>
</organism>
<dbReference type="InterPro" id="IPR013990">
    <property type="entry name" value="WHy-dom"/>
</dbReference>
<keyword evidence="1" id="KW-0732">Signal</keyword>
<dbReference type="RefSeq" id="WP_092787726.1">
    <property type="nucleotide sequence ID" value="NZ_FNAP01000015.1"/>
</dbReference>
<keyword evidence="4" id="KW-1185">Reference proteome</keyword>
<evidence type="ECO:0000313" key="3">
    <source>
        <dbReference type="EMBL" id="SDE89346.1"/>
    </source>
</evidence>
<feature type="chain" id="PRO_5011724025" evidence="1">
    <location>
        <begin position="21"/>
        <end position="159"/>
    </location>
</feature>
<accession>A0A1G7GML2</accession>
<feature type="signal peptide" evidence="1">
    <location>
        <begin position="1"/>
        <end position="20"/>
    </location>
</feature>
<name>A0A1G7GML2_9PROT</name>
<proteinExistence type="predicted"/>
<dbReference type="SMART" id="SM00769">
    <property type="entry name" value="WHy"/>
    <property type="match status" value="1"/>
</dbReference>
<dbReference type="InterPro" id="IPR004864">
    <property type="entry name" value="LEA_2"/>
</dbReference>
<dbReference type="Pfam" id="PF03168">
    <property type="entry name" value="LEA_2"/>
    <property type="match status" value="1"/>
</dbReference>
<gene>
    <name evidence="3" type="ORF">SAMN05421720_11517</name>
</gene>
<evidence type="ECO:0000259" key="2">
    <source>
        <dbReference type="SMART" id="SM00769"/>
    </source>
</evidence>
<dbReference type="OrthoDB" id="6196336at2"/>
<sequence length="159" mass="16660">MLSRRALVALALMTPLAACATAPSGLAPPDVALRDLRLVGAGLLQQDVDLLLSVTNPNSRDMPLNGLRVALDLNGQPLANGYSNASMKVPRLSTVTVPVRASISSLDLVRRFMDLGTRGGLDYALRGEALLDSVGDTTLPFEASGTLDLTADAPPPRTQ</sequence>
<evidence type="ECO:0000313" key="4">
    <source>
        <dbReference type="Proteomes" id="UP000199412"/>
    </source>
</evidence>
<protein>
    <submittedName>
        <fullName evidence="3">Late embryogenesis abundant protein</fullName>
    </submittedName>
</protein>
<feature type="domain" description="Water stress and hypersensitive response" evidence="2">
    <location>
        <begin position="31"/>
        <end position="148"/>
    </location>
</feature>
<dbReference type="Proteomes" id="UP000199412">
    <property type="component" value="Unassembled WGS sequence"/>
</dbReference>